<protein>
    <submittedName>
        <fullName evidence="1">Cysteine proteinase 1</fullName>
    </submittedName>
</protein>
<reference evidence="1" key="1">
    <citation type="journal article" date="2014" name="PLoS ONE">
        <title>Transcriptome-Based Identification of ABC Transporters in the Western Tarnished Plant Bug Lygus hesperus.</title>
        <authorList>
            <person name="Hull J.J."/>
            <person name="Chaney K."/>
            <person name="Geib S.M."/>
            <person name="Fabrick J.A."/>
            <person name="Brent C.S."/>
            <person name="Walsh D."/>
            <person name="Lavine L.C."/>
        </authorList>
    </citation>
    <scope>NUCLEOTIDE SEQUENCE</scope>
</reference>
<dbReference type="EMBL" id="GBHO01007866">
    <property type="protein sequence ID" value="JAG35738.1"/>
    <property type="molecule type" value="Transcribed_RNA"/>
</dbReference>
<dbReference type="AlphaFoldDB" id="A0A0A9YXA6"/>
<gene>
    <name evidence="1" type="primary">CYS1</name>
    <name evidence="1" type="ORF">CM83_4840</name>
</gene>
<sequence>MEAQVASSTTHQPTKVDRIRSWTMSMKFTVQLSRQLKIQLYKQLQRTYSRRRNQHTIVVVWQHNLNPKPPQWLVSRGWRSKKRASKYIHLYMSWCSCTVRRMGCTARTAPHCFQATRICIRRCRRRRMGWHTSSQSPQQCWLKFRCTIYCKYR</sequence>
<accession>A0A0A9YXA6</accession>
<reference evidence="1" key="2">
    <citation type="submission" date="2014-07" db="EMBL/GenBank/DDBJ databases">
        <authorList>
            <person name="Hull J."/>
        </authorList>
    </citation>
    <scope>NUCLEOTIDE SEQUENCE</scope>
</reference>
<organism evidence="1">
    <name type="scientific">Lygus hesperus</name>
    <name type="common">Western plant bug</name>
    <dbReference type="NCBI Taxonomy" id="30085"/>
    <lineage>
        <taxon>Eukaryota</taxon>
        <taxon>Metazoa</taxon>
        <taxon>Ecdysozoa</taxon>
        <taxon>Arthropoda</taxon>
        <taxon>Hexapoda</taxon>
        <taxon>Insecta</taxon>
        <taxon>Pterygota</taxon>
        <taxon>Neoptera</taxon>
        <taxon>Paraneoptera</taxon>
        <taxon>Hemiptera</taxon>
        <taxon>Heteroptera</taxon>
        <taxon>Panheteroptera</taxon>
        <taxon>Cimicomorpha</taxon>
        <taxon>Miridae</taxon>
        <taxon>Mirini</taxon>
        <taxon>Lygus</taxon>
    </lineage>
</organism>
<evidence type="ECO:0000313" key="1">
    <source>
        <dbReference type="EMBL" id="JAG35738.1"/>
    </source>
</evidence>
<name>A0A0A9YXA6_LYGHE</name>
<proteinExistence type="predicted"/>